<dbReference type="GO" id="GO:0050660">
    <property type="term" value="F:flavin adenine dinucleotide binding"/>
    <property type="evidence" value="ECO:0007669"/>
    <property type="project" value="InterPro"/>
</dbReference>
<feature type="binding site" evidence="8">
    <location>
        <begin position="268"/>
        <end position="272"/>
    </location>
    <ligand>
        <name>FAD</name>
        <dbReference type="ChEBI" id="CHEBI:57692"/>
    </ligand>
</feature>
<dbReference type="InParanoid" id="A0A0D2WID1"/>
<comment type="function">
    <text evidence="7">The electron transfer flavoprotein serves as a specific electron acceptor for several dehydrogenases, including five acyl-CoA dehydrogenases, glutaryl-CoA and sarcosine dehydrogenase. It transfers the electrons to the main mitochondrial respiratory chain via ETF-ubiquinone oxidoreductase (ETF dehydrogenase).</text>
</comment>
<dbReference type="OrthoDB" id="1715808at2759"/>
<protein>
    <recommendedName>
        <fullName evidence="7">Electron transfer flavoprotein subunit alpha</fullName>
        <shortName evidence="7">Alpha-ETF</shortName>
    </recommendedName>
</protein>
<dbReference type="Pfam" id="PF01012">
    <property type="entry name" value="ETF"/>
    <property type="match status" value="1"/>
</dbReference>
<dbReference type="EMBL" id="KE346360">
    <property type="protein sequence ID" value="KJE88738.1"/>
    <property type="molecule type" value="Genomic_DNA"/>
</dbReference>
<dbReference type="RefSeq" id="XP_004365202.1">
    <property type="nucleotide sequence ID" value="XM_004365145.2"/>
</dbReference>
<dbReference type="InterPro" id="IPR033947">
    <property type="entry name" value="ETF_alpha_N"/>
</dbReference>
<feature type="domain" description="Electron transfer flavoprotein alpha/beta-subunit N-terminal" evidence="9">
    <location>
        <begin position="27"/>
        <end position="209"/>
    </location>
</feature>
<proteinExistence type="inferred from homology"/>
<dbReference type="GO" id="GO:0033539">
    <property type="term" value="P:fatty acid beta-oxidation using acyl-CoA dehydrogenase"/>
    <property type="evidence" value="ECO:0007669"/>
    <property type="project" value="TreeGrafter"/>
</dbReference>
<dbReference type="SUPFAM" id="SSF52467">
    <property type="entry name" value="DHS-like NAD/FAD-binding domain"/>
    <property type="match status" value="1"/>
</dbReference>
<evidence type="ECO:0000256" key="4">
    <source>
        <dbReference type="ARBA" id="ARBA00022630"/>
    </source>
</evidence>
<dbReference type="Pfam" id="PF00766">
    <property type="entry name" value="ETF_alpha"/>
    <property type="match status" value="1"/>
</dbReference>
<sequence>MLRTGLVSAPTAAARLFSSASARFASTLVIAEHDGAVLAAGTLNTITAASKLGGNITVLVAGASPKAVADTVSKVKGVSKVVAVEHAGLKGLLTEAVTPVVIAAHKKTPFTHIVAPATTFGKTIIPNIAGKLDVAPISDIIGVKSEDTFVRTLYAGNAIATVQSTDAVKVVSVRTTAFEPAAATGGSAAVESSSDGAVDQTQSVFVGQELVKSDRPELAAAQVIVSGGRALKSKENFKILYDFADKIGAAVGATRAAVEAGYVSNDLQIGQTGKIVAPTLYMAIGISGAIQHLAGMKDSKTIVAINKDPEAPIFQVADFGLVEDLFKAVPELSSKVKAK</sequence>
<keyword evidence="6 7" id="KW-0249">Electron transport</keyword>
<feature type="binding site" evidence="8">
    <location>
        <position position="306"/>
    </location>
    <ligand>
        <name>FAD</name>
        <dbReference type="ChEBI" id="CHEBI:57692"/>
    </ligand>
</feature>
<dbReference type="SMART" id="SM00893">
    <property type="entry name" value="ETF"/>
    <property type="match status" value="1"/>
</dbReference>
<evidence type="ECO:0000259" key="9">
    <source>
        <dbReference type="SMART" id="SM00893"/>
    </source>
</evidence>
<organism evidence="10 11">
    <name type="scientific">Capsaspora owczarzaki (strain ATCC 30864)</name>
    <dbReference type="NCBI Taxonomy" id="595528"/>
    <lineage>
        <taxon>Eukaryota</taxon>
        <taxon>Filasterea</taxon>
        <taxon>Capsaspora</taxon>
    </lineage>
</organism>
<accession>A0A0D2WID1</accession>
<evidence type="ECO:0000313" key="10">
    <source>
        <dbReference type="EMBL" id="KJE88738.1"/>
    </source>
</evidence>
<keyword evidence="5 7" id="KW-0274">FAD</keyword>
<comment type="subcellular location">
    <subcellularLocation>
        <location evidence="1 7">Mitochondrion matrix</location>
    </subcellularLocation>
</comment>
<keyword evidence="3 7" id="KW-0813">Transport</keyword>
<evidence type="ECO:0000256" key="1">
    <source>
        <dbReference type="ARBA" id="ARBA00004305"/>
    </source>
</evidence>
<evidence type="ECO:0000256" key="2">
    <source>
        <dbReference type="ARBA" id="ARBA00005817"/>
    </source>
</evidence>
<dbReference type="InterPro" id="IPR018206">
    <property type="entry name" value="ETF_asu_C_CS"/>
</dbReference>
<dbReference type="InterPro" id="IPR014731">
    <property type="entry name" value="ETF_asu_C"/>
</dbReference>
<dbReference type="InterPro" id="IPR029035">
    <property type="entry name" value="DHS-like_NAD/FAD-binding_dom"/>
</dbReference>
<dbReference type="GO" id="GO:0005759">
    <property type="term" value="C:mitochondrial matrix"/>
    <property type="evidence" value="ECO:0007669"/>
    <property type="project" value="UniProtKB-SubCell"/>
</dbReference>
<dbReference type="PANTHER" id="PTHR43153">
    <property type="entry name" value="ELECTRON TRANSFER FLAVOPROTEIN ALPHA"/>
    <property type="match status" value="1"/>
</dbReference>
<comment type="cofactor">
    <cofactor evidence="7 8">
        <name>FAD</name>
        <dbReference type="ChEBI" id="CHEBI:57692"/>
    </cofactor>
    <text evidence="7 8">Binds 1 FAD per dimer.</text>
</comment>
<keyword evidence="4 7" id="KW-0285">Flavoprotein</keyword>
<gene>
    <name evidence="10" type="ORF">CAOG_000331</name>
</gene>
<dbReference type="FunFam" id="3.40.50.1220:FF:000001">
    <property type="entry name" value="Electron transfer flavoprotein, alpha subunit"/>
    <property type="match status" value="1"/>
</dbReference>
<dbReference type="Proteomes" id="UP000008743">
    <property type="component" value="Unassembled WGS sequence"/>
</dbReference>
<dbReference type="InterPro" id="IPR014730">
    <property type="entry name" value="ETF_a/b_N"/>
</dbReference>
<feature type="binding site" evidence="8">
    <location>
        <position position="229"/>
    </location>
    <ligand>
        <name>FAD</name>
        <dbReference type="ChEBI" id="CHEBI:57692"/>
    </ligand>
</feature>
<dbReference type="PANTHER" id="PTHR43153:SF1">
    <property type="entry name" value="ELECTRON TRANSFER FLAVOPROTEIN SUBUNIT ALPHA, MITOCHONDRIAL"/>
    <property type="match status" value="1"/>
</dbReference>
<reference evidence="11" key="1">
    <citation type="submission" date="2011-02" db="EMBL/GenBank/DDBJ databases">
        <title>The Genome Sequence of Capsaspora owczarzaki ATCC 30864.</title>
        <authorList>
            <person name="Russ C."/>
            <person name="Cuomo C."/>
            <person name="Burger G."/>
            <person name="Gray M.W."/>
            <person name="Holland P.W.H."/>
            <person name="King N."/>
            <person name="Lang F.B.F."/>
            <person name="Roger A.J."/>
            <person name="Ruiz-Trillo I."/>
            <person name="Young S.K."/>
            <person name="Zeng Q."/>
            <person name="Gargeya S."/>
            <person name="Alvarado L."/>
            <person name="Berlin A."/>
            <person name="Chapman S.B."/>
            <person name="Chen Z."/>
            <person name="Freedman E."/>
            <person name="Gellesch M."/>
            <person name="Goldberg J."/>
            <person name="Griggs A."/>
            <person name="Gujja S."/>
            <person name="Heilman E."/>
            <person name="Heiman D."/>
            <person name="Howarth C."/>
            <person name="Mehta T."/>
            <person name="Neiman D."/>
            <person name="Pearson M."/>
            <person name="Roberts A."/>
            <person name="Saif S."/>
            <person name="Shea T."/>
            <person name="Shenoy N."/>
            <person name="Sisk P."/>
            <person name="Stolte C."/>
            <person name="Sykes S."/>
            <person name="White J."/>
            <person name="Yandava C."/>
            <person name="Haas B."/>
            <person name="Nusbaum C."/>
            <person name="Birren B."/>
        </authorList>
    </citation>
    <scope>NUCLEOTIDE SEQUENCE</scope>
    <source>
        <strain evidence="11">ATCC 30864</strain>
    </source>
</reference>
<dbReference type="FunCoup" id="A0A0D2WID1">
    <property type="interactions" value="213"/>
</dbReference>
<feature type="binding site" evidence="8">
    <location>
        <begin position="254"/>
        <end position="255"/>
    </location>
    <ligand>
        <name>FAD</name>
        <dbReference type="ChEBI" id="CHEBI:57692"/>
    </ligand>
</feature>
<dbReference type="GO" id="GO:0009055">
    <property type="term" value="F:electron transfer activity"/>
    <property type="evidence" value="ECO:0007669"/>
    <property type="project" value="InterPro"/>
</dbReference>
<dbReference type="PhylomeDB" id="A0A0D2WID1"/>
<dbReference type="Gene3D" id="3.40.50.620">
    <property type="entry name" value="HUPs"/>
    <property type="match status" value="1"/>
</dbReference>
<comment type="subunit">
    <text evidence="7">Heterodimer of an alpha and a beta subunit.</text>
</comment>
<feature type="binding site" evidence="8">
    <location>
        <begin position="285"/>
        <end position="292"/>
    </location>
    <ligand>
        <name>FAD</name>
        <dbReference type="ChEBI" id="CHEBI:57692"/>
    </ligand>
</feature>
<dbReference type="PROSITE" id="PS00696">
    <property type="entry name" value="ETF_ALPHA"/>
    <property type="match status" value="1"/>
</dbReference>
<evidence type="ECO:0000256" key="7">
    <source>
        <dbReference type="PIRNR" id="PIRNR000089"/>
    </source>
</evidence>
<evidence type="ECO:0000313" key="11">
    <source>
        <dbReference type="Proteomes" id="UP000008743"/>
    </source>
</evidence>
<evidence type="ECO:0000256" key="8">
    <source>
        <dbReference type="PIRSR" id="PIRSR000089-1"/>
    </source>
</evidence>
<evidence type="ECO:0000256" key="3">
    <source>
        <dbReference type="ARBA" id="ARBA00022448"/>
    </source>
</evidence>
<dbReference type="eggNOG" id="KOG3954">
    <property type="taxonomic scope" value="Eukaryota"/>
</dbReference>
<evidence type="ECO:0000256" key="5">
    <source>
        <dbReference type="ARBA" id="ARBA00022827"/>
    </source>
</evidence>
<dbReference type="FunFam" id="3.40.50.620:FF:000041">
    <property type="entry name" value="Electron transfer flavoprotein alpha subunit"/>
    <property type="match status" value="1"/>
</dbReference>
<dbReference type="OMA" id="WRPYAEQ"/>
<dbReference type="AlphaFoldDB" id="A0A0D2WID1"/>
<dbReference type="InterPro" id="IPR001308">
    <property type="entry name" value="ETF_a/FixB"/>
</dbReference>
<name>A0A0D2WID1_CAPO3</name>
<dbReference type="PIRSF" id="PIRSF000089">
    <property type="entry name" value="Electra_flavoP_a"/>
    <property type="match status" value="1"/>
</dbReference>
<dbReference type="SUPFAM" id="SSF52402">
    <property type="entry name" value="Adenine nucleotide alpha hydrolases-like"/>
    <property type="match status" value="1"/>
</dbReference>
<comment type="similarity">
    <text evidence="2 7">Belongs to the ETF alpha-subunit/FixB family.</text>
</comment>
<dbReference type="InterPro" id="IPR014729">
    <property type="entry name" value="Rossmann-like_a/b/a_fold"/>
</dbReference>
<dbReference type="CDD" id="cd01715">
    <property type="entry name" value="ETF_alpha"/>
    <property type="match status" value="1"/>
</dbReference>
<dbReference type="STRING" id="595528.A0A0D2WID1"/>
<evidence type="ECO:0000256" key="6">
    <source>
        <dbReference type="ARBA" id="ARBA00022982"/>
    </source>
</evidence>
<keyword evidence="11" id="KW-1185">Reference proteome</keyword>
<keyword evidence="7" id="KW-0496">Mitochondrion</keyword>
<dbReference type="Gene3D" id="3.40.50.1220">
    <property type="entry name" value="TPP-binding domain"/>
    <property type="match status" value="1"/>
</dbReference>